<keyword evidence="1" id="KW-0234">DNA repair</keyword>
<dbReference type="GO" id="GO:0000723">
    <property type="term" value="P:telomere maintenance"/>
    <property type="evidence" value="ECO:0007669"/>
    <property type="project" value="InterPro"/>
</dbReference>
<dbReference type="InterPro" id="IPR027417">
    <property type="entry name" value="P-loop_NTPase"/>
</dbReference>
<dbReference type="GO" id="GO:0016887">
    <property type="term" value="F:ATP hydrolysis activity"/>
    <property type="evidence" value="ECO:0007669"/>
    <property type="project" value="RHEA"/>
</dbReference>
<sequence>MQVLTISVGTRGQSRIVTPHVTVHSFDFNATSHTKIHGYLLNTTDNVNVSFMVNVNVNVIVNNDSLLCNTRDDLNFWVQNSARPLKAPLPMAVMVIARPFRRRKTAMIVKLYLIRNFLRRTDWLLRYHMMTGRMPGCWARLLLDFLTMEKVIVQQQARPLDPSCIQLATRHVGGGPARPDGGLTGADLAPYTDQNVSEASKVLQFRFRHYYTNKDFIPSDQPPSEFRIYARFPLSRLLPYLNKNEIRTIANYHGVVLRSKWTRSQMLDAIPLDHNCTACQEFIASFECLLQAREKVVTTSQDSVPRARCLSIDEICQFGLNVDILEFHEVESFEYEDYVPYDRQLYGEGRLLMDMPLHILAEFLSRDKLIQVCRQHGVFVSARTSLSDARKTLSGHVCLTCPLHVAIWKSSASSVSERFNFPPPPLSMRKINKVLTDCTNELTPGNIEESGCAVCGSLVANKHQLPFDKSHYNLEILKSDYSRKERKSFSDPIAPLDGPLIDEDCSRICQTCDGFLRKGTVPPAALANGFWIGKVPEELQGLTFGEEMLIARVRHNRCVVRVASGRVKMCANVIMFANPTPILYNVLPPPRSDLDEVLAFVYMGSSYPTQEDAVRTPLLVRRNKVARALEWLRLNHSDYFDLKISAENLMQYPEYGVPFSVDYKQTDGASNKNPLAMSVDDNEVEEGSESGPCPFTVHGLTGAEYSTMSAKALKAVALRHLQLGGKVLGVGKESMPESMYDNPQSYPKMFPWLFPYGFGGIGQRIHKGKWSSMSLKRKLLMYWDKRFQTDTNFPIVAFCHEQLKSSIDGSFLAAKRQKFKDVAERLARLNPITLSDLTQRMIAGEKVTPQTDDEKACFSLLNDIDHMGGHVRGSTTTKKQRRNELWSLMAFKGAPLWFITFSPVDSKHPLCLYYAGTKLDWNPQLPSGSAERYQAIAQNPVAAARFFHFMVNAFIKHILGMRSEGNGIFGQTDAYFGMVEQQGRLTLHLHILIWIANALSPQDMRERLTSGDTAFQQALVSYLESCRVGELYSGNVGDPIMTEVDDSHDPTLLLPPKPRPMCSDDKCQGCQLDLEFEEQFRSEVDAIARRSNVHSCRVSAAKVGSNVQAGPKGCITKYNECSARFPRPVYSKTVVDEHDGHIDLKKQEPMMNDFSPVLAYFMRGNTDTTSLLSGTAVKAVMHYVSDYLTKLTTKTHHIFEAAKVILLKNREQTESPTDSLSNGRRTLLKIVNSLSTKLELGSPFASLYLLGNPDHYVSHTFVPFYWRTFVNYVSDNIAEGSSSLGNATDEENEEGIPLEIGQSDGRYFERSRVHDYIYRPKIYDRLPLWNWIQGHTIRKRTPKELAIFKYCLQKTGHNIPDIELDEGEVELVPKKFVEMSADAIKAHTDMLLRPSFLCGHPMFLTHCPVFSASNLRLNVPNILGGSLPRSDIGDREFYSKTMLVLFKPWRDPSGLRDGISSWTEAFNLHCFTTRQVTLMKNFNLRYECLDARDDFQAKRKLNESTAFLANFDLQKLPEPNQDPDYSEDEDDGKPLQLRDKLHKAFTFACNRYVEKLRAMTLADSILSSVGLLDFQDPPSNEEEGNEVGVTNNSPCAPHLNFERRSPSAWKNCIKSMRAAIIRQTKSVNRQATLALNGLPPDYINKPTADVKLLDSSYFLHDFKARTSQAQQITDKIAQEAQLNKEQDRAFRIVANHAASLAPEQLKMYIGGMAGTGKSRVVHALKKYFEDRGESGRYVIVAPTGTAAAQLNGFTYHSLLGINEQGSGDNGRGSAAALRESQERLNGVDYLIFDEVSMVAENAFYKISARLCEIRNNSHEIFGGMNVIILGDFAQLSPVFGSPLYDGSTTFLAPRSKVRDQEDFLGRAIWHQFTTVIMLTQNMRQLKQSPRDKAFRRCLTNMRYCACDEEDLAFLDSLIVKDDESASKPLDHNFRHAAIITSFNAFRDRINDVGVERFAREHNETVHHFYSEDSIAEFTIDAASKRKKKYIDIAQLSPAIQEKLWNLPVGNNDQHVAGKLTLCRGLPVLIRNNDATELCITKGQDAVVVDWDSKKLPSGHDCLQTLYVRLVNPPRRVQIEGLPENVVPLPSKVYTSLSVETPSGEHVLIKRSQVPVLPYFAMTEYTSQGKTRPWNLVHLMNCRNHQAIYTALSRGATADGTAIIGGYDPKKITGKDMSGHLRQEFRELEILNKMTELRYHKLIPENAVCDLRNPTIKNYYALRGQMEGLELSLHKALQAETDEDCYKDSGHPELDTVSINQNFVSENLQRKRGIKRKIDGAPAASKRLKTSNAPPELALQTPPRGPAEPDVLPKKLTPRGPIWDSVNYSCAYDSIIFILYNLWMEGSESVRSEIISRWPLLNFELCGHQLNEYRDHLRMILHSLNSAAFPNGNLGADVLEVIGTILHDASRSGYAVHCPTCLDTFDVPHETLSPLVYPLPPDMIVPTSLSKQLGDRLAFNDKCPACHTRLVCRSPTENREIPASPPIRVIPLRVPGLKVDKKIELPTCEMDYVLKGVVYFGDFHFTARFLDNDGVVWFHDGMKGSNARHEGSQIGKKELDPYCNGHVQSLAIYVRQDLDLD</sequence>
<comment type="cofactor">
    <cofactor evidence="1">
        <name>Mg(2+)</name>
        <dbReference type="ChEBI" id="CHEBI:18420"/>
    </cofactor>
</comment>
<dbReference type="Proteomes" id="UP000284706">
    <property type="component" value="Unassembled WGS sequence"/>
</dbReference>
<dbReference type="Gene3D" id="3.40.50.300">
    <property type="entry name" value="P-loop containing nucleotide triphosphate hydrolases"/>
    <property type="match status" value="1"/>
</dbReference>
<gene>
    <name evidence="6" type="ORF">CVT26_012849</name>
</gene>
<dbReference type="InterPro" id="IPR010285">
    <property type="entry name" value="DNA_helicase_pif1-like_DEAD"/>
</dbReference>
<feature type="domain" description="DUF6570" evidence="5">
    <location>
        <begin position="518"/>
        <end position="649"/>
    </location>
</feature>
<dbReference type="EMBL" id="NHYE01001190">
    <property type="protein sequence ID" value="PPQ97805.1"/>
    <property type="molecule type" value="Genomic_DNA"/>
</dbReference>
<accession>A0A409Y469</accession>
<evidence type="ECO:0000313" key="7">
    <source>
        <dbReference type="Proteomes" id="UP000284706"/>
    </source>
</evidence>
<dbReference type="GO" id="GO:0006310">
    <property type="term" value="P:DNA recombination"/>
    <property type="evidence" value="ECO:0007669"/>
    <property type="project" value="UniProtKB-KW"/>
</dbReference>
<evidence type="ECO:0000256" key="1">
    <source>
        <dbReference type="RuleBase" id="RU363044"/>
    </source>
</evidence>
<keyword evidence="1" id="KW-0347">Helicase</keyword>
<comment type="catalytic activity">
    <reaction evidence="1">
        <text>ATP + H2O = ADP + phosphate + H(+)</text>
        <dbReference type="Rhea" id="RHEA:13065"/>
        <dbReference type="ChEBI" id="CHEBI:15377"/>
        <dbReference type="ChEBI" id="CHEBI:15378"/>
        <dbReference type="ChEBI" id="CHEBI:30616"/>
        <dbReference type="ChEBI" id="CHEBI:43474"/>
        <dbReference type="ChEBI" id="CHEBI:456216"/>
        <dbReference type="EC" id="5.6.2.3"/>
    </reaction>
</comment>
<keyword evidence="1" id="KW-0378">Hydrolase</keyword>
<evidence type="ECO:0000259" key="5">
    <source>
        <dbReference type="Pfam" id="PF20209"/>
    </source>
</evidence>
<comment type="caution">
    <text evidence="6">The sequence shown here is derived from an EMBL/GenBank/DDBJ whole genome shotgun (WGS) entry which is preliminary data.</text>
</comment>
<organism evidence="6 7">
    <name type="scientific">Gymnopilus dilepis</name>
    <dbReference type="NCBI Taxonomy" id="231916"/>
    <lineage>
        <taxon>Eukaryota</taxon>
        <taxon>Fungi</taxon>
        <taxon>Dikarya</taxon>
        <taxon>Basidiomycota</taxon>
        <taxon>Agaricomycotina</taxon>
        <taxon>Agaricomycetes</taxon>
        <taxon>Agaricomycetidae</taxon>
        <taxon>Agaricales</taxon>
        <taxon>Agaricineae</taxon>
        <taxon>Hymenogastraceae</taxon>
        <taxon>Gymnopilus</taxon>
    </lineage>
</organism>
<evidence type="ECO:0000259" key="3">
    <source>
        <dbReference type="Pfam" id="PF05970"/>
    </source>
</evidence>
<evidence type="ECO:0000256" key="2">
    <source>
        <dbReference type="SAM" id="MobiDB-lite"/>
    </source>
</evidence>
<dbReference type="GO" id="GO:0005524">
    <property type="term" value="F:ATP binding"/>
    <property type="evidence" value="ECO:0007669"/>
    <property type="project" value="UniProtKB-KW"/>
</dbReference>
<proteinExistence type="inferred from homology"/>
<protein>
    <recommendedName>
        <fullName evidence="1">ATP-dependent DNA helicase</fullName>
        <ecNumber evidence="1">5.6.2.3</ecNumber>
    </recommendedName>
</protein>
<dbReference type="Pfam" id="PF05970">
    <property type="entry name" value="PIF1"/>
    <property type="match status" value="1"/>
</dbReference>
<reference evidence="6 7" key="1">
    <citation type="journal article" date="2018" name="Evol. Lett.">
        <title>Horizontal gene cluster transfer increased hallucinogenic mushroom diversity.</title>
        <authorList>
            <person name="Reynolds H.T."/>
            <person name="Vijayakumar V."/>
            <person name="Gluck-Thaler E."/>
            <person name="Korotkin H.B."/>
            <person name="Matheny P.B."/>
            <person name="Slot J.C."/>
        </authorList>
    </citation>
    <scope>NUCLEOTIDE SEQUENCE [LARGE SCALE GENOMIC DNA]</scope>
    <source>
        <strain evidence="6 7">SRW20</strain>
    </source>
</reference>
<keyword evidence="1" id="KW-0227">DNA damage</keyword>
<feature type="domain" description="DNA helicase Pif1-like DEAD-box helicase" evidence="3">
    <location>
        <begin position="1681"/>
        <end position="1894"/>
    </location>
</feature>
<keyword evidence="7" id="KW-1185">Reference proteome</keyword>
<feature type="domain" description="Helitron helicase-like" evidence="4">
    <location>
        <begin position="779"/>
        <end position="993"/>
    </location>
</feature>
<dbReference type="InterPro" id="IPR051055">
    <property type="entry name" value="PIF1_helicase"/>
</dbReference>
<dbReference type="GO" id="GO:0006281">
    <property type="term" value="P:DNA repair"/>
    <property type="evidence" value="ECO:0007669"/>
    <property type="project" value="UniProtKB-KW"/>
</dbReference>
<dbReference type="SUPFAM" id="SSF52540">
    <property type="entry name" value="P-loop containing nucleoside triphosphate hydrolases"/>
    <property type="match status" value="2"/>
</dbReference>
<dbReference type="OrthoDB" id="432234at2759"/>
<dbReference type="Pfam" id="PF20209">
    <property type="entry name" value="DUF6570"/>
    <property type="match status" value="1"/>
</dbReference>
<comment type="similarity">
    <text evidence="1">Belongs to the helicase family.</text>
</comment>
<dbReference type="Pfam" id="PF14214">
    <property type="entry name" value="Helitron_like_N"/>
    <property type="match status" value="1"/>
</dbReference>
<name>A0A409Y469_9AGAR</name>
<dbReference type="InterPro" id="IPR025476">
    <property type="entry name" value="Helitron_helicase-like"/>
</dbReference>
<dbReference type="InterPro" id="IPR046700">
    <property type="entry name" value="DUF6570"/>
</dbReference>
<dbReference type="PANTHER" id="PTHR47642">
    <property type="entry name" value="ATP-DEPENDENT DNA HELICASE"/>
    <property type="match status" value="1"/>
</dbReference>
<evidence type="ECO:0000259" key="4">
    <source>
        <dbReference type="Pfam" id="PF14214"/>
    </source>
</evidence>
<keyword evidence="1" id="KW-0547">Nucleotide-binding</keyword>
<keyword evidence="1" id="KW-0233">DNA recombination</keyword>
<dbReference type="EC" id="5.6.2.3" evidence="1"/>
<evidence type="ECO:0000313" key="6">
    <source>
        <dbReference type="EMBL" id="PPQ97805.1"/>
    </source>
</evidence>
<dbReference type="GO" id="GO:0043139">
    <property type="term" value="F:5'-3' DNA helicase activity"/>
    <property type="evidence" value="ECO:0007669"/>
    <property type="project" value="UniProtKB-EC"/>
</dbReference>
<keyword evidence="1" id="KW-0067">ATP-binding</keyword>
<feature type="region of interest" description="Disordered" evidence="2">
    <location>
        <begin position="2278"/>
        <end position="2312"/>
    </location>
</feature>
<dbReference type="InParanoid" id="A0A409Y469"/>
<dbReference type="STRING" id="231916.A0A409Y469"/>